<dbReference type="PANTHER" id="PTHR31154">
    <property type="entry name" value="MEMBRANE TRANSPORTER PROTEIN"/>
    <property type="match status" value="1"/>
</dbReference>
<dbReference type="RefSeq" id="WP_404674753.1">
    <property type="nucleotide sequence ID" value="NZ_JBJDOT010000003.1"/>
</dbReference>
<feature type="transmembrane region" description="Helical" evidence="6">
    <location>
        <begin position="180"/>
        <end position="209"/>
    </location>
</feature>
<feature type="transmembrane region" description="Helical" evidence="6">
    <location>
        <begin position="112"/>
        <end position="131"/>
    </location>
</feature>
<keyword evidence="4 6" id="KW-1133">Transmembrane helix</keyword>
<name>A0ABW8KTA7_9GAMM</name>
<comment type="similarity">
    <text evidence="2 6">Belongs to the 4-toluene sulfonate uptake permease (TSUP) (TC 2.A.102) family.</text>
</comment>
<feature type="transmembrane region" description="Helical" evidence="6">
    <location>
        <begin position="276"/>
        <end position="296"/>
    </location>
</feature>
<accession>A0ABW8KTA7</accession>
<comment type="subcellular location">
    <subcellularLocation>
        <location evidence="6">Cell membrane</location>
        <topology evidence="6">Multi-pass membrane protein</topology>
    </subcellularLocation>
    <subcellularLocation>
        <location evidence="1">Membrane</location>
        <topology evidence="1">Multi-pass membrane protein</topology>
    </subcellularLocation>
</comment>
<feature type="transmembrane region" description="Helical" evidence="6">
    <location>
        <begin position="248"/>
        <end position="269"/>
    </location>
</feature>
<dbReference type="EMBL" id="JBJDOT010000003">
    <property type="protein sequence ID" value="MFK3862948.1"/>
    <property type="molecule type" value="Genomic_DNA"/>
</dbReference>
<keyword evidence="8" id="KW-1185">Reference proteome</keyword>
<comment type="caution">
    <text evidence="7">The sequence shown here is derived from an EMBL/GenBank/DDBJ whole genome shotgun (WGS) entry which is preliminary data.</text>
</comment>
<evidence type="ECO:0000256" key="2">
    <source>
        <dbReference type="ARBA" id="ARBA00009142"/>
    </source>
</evidence>
<sequence length="298" mass="31177">MQSSPKPIHKLRMIPWLFVAGVYCLLIAWQGANAALQSVIAEFSIAVTMAFGSFVAGGTALGGGAVAFPVMTKLLAIDPVTAKVFSLAIQSFGMSAAALTIIFTGIPYYRQVVLIAAPAALVGVLLSLTFIADQLPRLVVKGVFSVLLICFALTLLWRIYCRVQHVCSQTDIHVSTFTVALVAVIGGVASGLVGSGADIAIFALLIIACNANIQKATATSVIIMAITSVVASIANVLFFNSLSSEIQSYLLAAIPVVVVGAPLGAYVCAKVKSGQLITFFLLLIALEVSFTVYELMTA</sequence>
<evidence type="ECO:0000256" key="4">
    <source>
        <dbReference type="ARBA" id="ARBA00022989"/>
    </source>
</evidence>
<feature type="transmembrane region" description="Helical" evidence="6">
    <location>
        <begin position="84"/>
        <end position="106"/>
    </location>
</feature>
<feature type="transmembrane region" description="Helical" evidence="6">
    <location>
        <begin position="44"/>
        <end position="72"/>
    </location>
</feature>
<reference evidence="7 8" key="1">
    <citation type="submission" date="2024-11" db="EMBL/GenBank/DDBJ databases">
        <title>The Natural Products Discovery Center: Release of the First 8490 Sequenced Strains for Exploring Actinobacteria Biosynthetic Diversity.</title>
        <authorList>
            <person name="Kalkreuter E."/>
            <person name="Kautsar S.A."/>
            <person name="Yang D."/>
            <person name="Bader C.D."/>
            <person name="Teijaro C.N."/>
            <person name="Fluegel L."/>
            <person name="Davis C.M."/>
            <person name="Simpson J.R."/>
            <person name="Lauterbach L."/>
            <person name="Steele A.D."/>
            <person name="Gui C."/>
            <person name="Meng S."/>
            <person name="Li G."/>
            <person name="Viehrig K."/>
            <person name="Ye F."/>
            <person name="Su P."/>
            <person name="Kiefer A.F."/>
            <person name="Nichols A."/>
            <person name="Cepeda A.J."/>
            <person name="Yan W."/>
            <person name="Fan B."/>
            <person name="Jiang Y."/>
            <person name="Adhikari A."/>
            <person name="Zheng C.-J."/>
            <person name="Schuster L."/>
            <person name="Cowan T.M."/>
            <person name="Smanski M.J."/>
            <person name="Chevrette M.G."/>
            <person name="De Carvalho L.P.S."/>
            <person name="Shen B."/>
        </authorList>
    </citation>
    <scope>NUCLEOTIDE SEQUENCE [LARGE SCALE GENOMIC DNA]</scope>
    <source>
        <strain evidence="7 8">NPDC078403</strain>
    </source>
</reference>
<protein>
    <recommendedName>
        <fullName evidence="6">Probable membrane transporter protein</fullName>
    </recommendedName>
</protein>
<feature type="transmembrane region" description="Helical" evidence="6">
    <location>
        <begin position="221"/>
        <end position="242"/>
    </location>
</feature>
<organism evidence="7 8">
    <name type="scientific">Pseudoalteromonas rhizosphaerae</name>
    <dbReference type="NCBI Taxonomy" id="2518973"/>
    <lineage>
        <taxon>Bacteria</taxon>
        <taxon>Pseudomonadati</taxon>
        <taxon>Pseudomonadota</taxon>
        <taxon>Gammaproteobacteria</taxon>
        <taxon>Alteromonadales</taxon>
        <taxon>Pseudoalteromonadaceae</taxon>
        <taxon>Pseudoalteromonas</taxon>
    </lineage>
</organism>
<dbReference type="Proteomes" id="UP001620262">
    <property type="component" value="Unassembled WGS sequence"/>
</dbReference>
<gene>
    <name evidence="7" type="ORF">ACI2JU_03555</name>
</gene>
<evidence type="ECO:0000256" key="5">
    <source>
        <dbReference type="ARBA" id="ARBA00023136"/>
    </source>
</evidence>
<evidence type="ECO:0000256" key="3">
    <source>
        <dbReference type="ARBA" id="ARBA00022692"/>
    </source>
</evidence>
<keyword evidence="5 6" id="KW-0472">Membrane</keyword>
<keyword evidence="3 6" id="KW-0812">Transmembrane</keyword>
<feature type="transmembrane region" description="Helical" evidence="6">
    <location>
        <begin position="138"/>
        <end position="160"/>
    </location>
</feature>
<evidence type="ECO:0000256" key="1">
    <source>
        <dbReference type="ARBA" id="ARBA00004141"/>
    </source>
</evidence>
<dbReference type="InterPro" id="IPR002781">
    <property type="entry name" value="TM_pro_TauE-like"/>
</dbReference>
<evidence type="ECO:0000313" key="8">
    <source>
        <dbReference type="Proteomes" id="UP001620262"/>
    </source>
</evidence>
<evidence type="ECO:0000313" key="7">
    <source>
        <dbReference type="EMBL" id="MFK3862948.1"/>
    </source>
</evidence>
<evidence type="ECO:0000256" key="6">
    <source>
        <dbReference type="RuleBase" id="RU363041"/>
    </source>
</evidence>
<dbReference type="Pfam" id="PF01925">
    <property type="entry name" value="TauE"/>
    <property type="match status" value="1"/>
</dbReference>
<proteinExistence type="inferred from homology"/>
<keyword evidence="6" id="KW-1003">Cell membrane</keyword>
<dbReference type="PANTHER" id="PTHR31154:SF4">
    <property type="entry name" value="MEMBRANE TRANSPORTER PROTEIN"/>
    <property type="match status" value="1"/>
</dbReference>